<evidence type="ECO:0000313" key="3">
    <source>
        <dbReference type="Proteomes" id="UP000192366"/>
    </source>
</evidence>
<evidence type="ECO:0000256" key="1">
    <source>
        <dbReference type="SAM" id="SignalP"/>
    </source>
</evidence>
<accession>A0A1W9YW18</accession>
<feature type="chain" id="PRO_5039529067" description="DKNYY family protein" evidence="1">
    <location>
        <begin position="18"/>
        <end position="288"/>
    </location>
</feature>
<dbReference type="AlphaFoldDB" id="A0A1W9YW18"/>
<dbReference type="Proteomes" id="UP000192366">
    <property type="component" value="Unassembled WGS sequence"/>
</dbReference>
<dbReference type="PROSITE" id="PS51257">
    <property type="entry name" value="PROKAR_LIPOPROTEIN"/>
    <property type="match status" value="1"/>
</dbReference>
<dbReference type="RefSeq" id="WP_083059506.1">
    <property type="nucleotide sequence ID" value="NZ_JACKVM010000005.1"/>
</dbReference>
<proteinExistence type="predicted"/>
<dbReference type="InterPro" id="IPR027375">
    <property type="entry name" value="DKNYY"/>
</dbReference>
<organism evidence="2 3">
    <name type="scientific">Mycolicibacterium bacteremicum</name>
    <name type="common">Mycobacterium bacteremicum</name>
    <dbReference type="NCBI Taxonomy" id="564198"/>
    <lineage>
        <taxon>Bacteria</taxon>
        <taxon>Bacillati</taxon>
        <taxon>Actinomycetota</taxon>
        <taxon>Actinomycetes</taxon>
        <taxon>Mycobacteriales</taxon>
        <taxon>Mycobacteriaceae</taxon>
        <taxon>Mycolicibacterium</taxon>
    </lineage>
</organism>
<comment type="caution">
    <text evidence="2">The sequence shown here is derived from an EMBL/GenBank/DDBJ whole genome shotgun (WGS) entry which is preliminary data.</text>
</comment>
<feature type="signal peptide" evidence="1">
    <location>
        <begin position="1"/>
        <end position="17"/>
    </location>
</feature>
<sequence>MRTIVAFAALLMSVVLSGCGTGEPNSLFDAAGYHVRDGAVYYLNAFPGKAFAVDGADAGTFEVLDRSFARDRHAVYLDGRPLADADPATFRLLDRAGYAADAHRVFLRDQVISTDPEHFELLDGDLSRDGVAVYWPDGSVLSDDPEHFAVISNANHYLFTRDSDSVHVNGNRVLGADPRAFRVIGGAYAVDGVRAFYFDGAVAGADAASLRHLEGAYAADGRAAYWMGRPIDGADPVTFRVLSAALECSADATRAYHRRDVIRGAAPGMFPAGRPVTGCSTERITFAD</sequence>
<reference evidence="2 3" key="1">
    <citation type="submission" date="2017-02" db="EMBL/GenBank/DDBJ databases">
        <title>The new phylogeny of genus Mycobacterium.</title>
        <authorList>
            <person name="Tortoli E."/>
            <person name="Trovato A."/>
            <person name="Cirillo D.M."/>
        </authorList>
    </citation>
    <scope>NUCLEOTIDE SEQUENCE [LARGE SCALE GENOMIC DNA]</scope>
    <source>
        <strain evidence="2 3">DSM 45578</strain>
    </source>
</reference>
<dbReference type="STRING" id="564198.BST17_15360"/>
<dbReference type="OrthoDB" id="183406at2"/>
<name>A0A1W9YW18_MYCBA</name>
<dbReference type="Pfam" id="PF13644">
    <property type="entry name" value="DKNYY"/>
    <property type="match status" value="1"/>
</dbReference>
<protein>
    <recommendedName>
        <fullName evidence="4">DKNYY family protein</fullName>
    </recommendedName>
</protein>
<keyword evidence="3" id="KW-1185">Reference proteome</keyword>
<evidence type="ECO:0000313" key="2">
    <source>
        <dbReference type="EMBL" id="ORA04254.1"/>
    </source>
</evidence>
<dbReference type="EMBL" id="MVHJ01000011">
    <property type="protein sequence ID" value="ORA04254.1"/>
    <property type="molecule type" value="Genomic_DNA"/>
</dbReference>
<keyword evidence="1" id="KW-0732">Signal</keyword>
<gene>
    <name evidence="2" type="ORF">BST17_15360</name>
</gene>
<evidence type="ECO:0008006" key="4">
    <source>
        <dbReference type="Google" id="ProtNLM"/>
    </source>
</evidence>